<evidence type="ECO:0000313" key="2">
    <source>
        <dbReference type="EMBL" id="MCF3948988.1"/>
    </source>
</evidence>
<comment type="caution">
    <text evidence="2">The sequence shown here is derived from an EMBL/GenBank/DDBJ whole genome shotgun (WGS) entry which is preliminary data.</text>
</comment>
<evidence type="ECO:0000313" key="3">
    <source>
        <dbReference type="Proteomes" id="UP001521209"/>
    </source>
</evidence>
<dbReference type="SUPFAM" id="SSF56672">
    <property type="entry name" value="DNA/RNA polymerases"/>
    <property type="match status" value="1"/>
</dbReference>
<gene>
    <name evidence="2" type="ORF">L2A60_20330</name>
</gene>
<dbReference type="EMBL" id="JAKGBZ010000138">
    <property type="protein sequence ID" value="MCF3948988.1"/>
    <property type="molecule type" value="Genomic_DNA"/>
</dbReference>
<dbReference type="CDD" id="cd01651">
    <property type="entry name" value="RT_G2_intron"/>
    <property type="match status" value="1"/>
</dbReference>
<dbReference type="InterPro" id="IPR043502">
    <property type="entry name" value="DNA/RNA_pol_sf"/>
</dbReference>
<accession>A0ABS9E211</accession>
<evidence type="ECO:0000256" key="1">
    <source>
        <dbReference type="ARBA" id="ARBA00034120"/>
    </source>
</evidence>
<dbReference type="PANTHER" id="PTHR34047">
    <property type="entry name" value="NUCLEAR INTRON MATURASE 1, MITOCHONDRIAL-RELATED"/>
    <property type="match status" value="1"/>
</dbReference>
<dbReference type="PANTHER" id="PTHR34047:SF8">
    <property type="entry name" value="PROTEIN YKFC"/>
    <property type="match status" value="1"/>
</dbReference>
<dbReference type="Proteomes" id="UP001521209">
    <property type="component" value="Unassembled WGS sequence"/>
</dbReference>
<keyword evidence="3" id="KW-1185">Reference proteome</keyword>
<evidence type="ECO:0008006" key="4">
    <source>
        <dbReference type="Google" id="ProtNLM"/>
    </source>
</evidence>
<sequence length="170" mass="19257">MARTHRDRAFASLNHVLDLEWMLEAYRTTRKDGAAGIDGITAADYAQALEANLLDLLDRIKSGRYRAPPVRRSYIPKADGSQRPLGIPTFEDKVAQRAIVMLLEAIYEQDFLNCSYGFRPGRSAHDAVHDLRTALMTQGMRWVLDIEPRRESRRPFCLTQATIAISFSCS</sequence>
<comment type="similarity">
    <text evidence="1">Belongs to the bacterial reverse transcriptase family.</text>
</comment>
<name>A0ABS9E211_9PROT</name>
<dbReference type="RefSeq" id="WP_235706296.1">
    <property type="nucleotide sequence ID" value="NZ_JAKGBZ010000138.1"/>
</dbReference>
<reference evidence="2 3" key="1">
    <citation type="submission" date="2022-01" db="EMBL/GenBank/DDBJ databases">
        <authorList>
            <person name="Won M."/>
            <person name="Kim S.-J."/>
            <person name="Kwon S.-W."/>
        </authorList>
    </citation>
    <scope>NUCLEOTIDE SEQUENCE [LARGE SCALE GENOMIC DNA]</scope>
    <source>
        <strain evidence="2 3">KCTC 23505</strain>
    </source>
</reference>
<protein>
    <recommendedName>
        <fullName evidence="4">RNA-directed DNA polymerase</fullName>
    </recommendedName>
</protein>
<dbReference type="InterPro" id="IPR051083">
    <property type="entry name" value="GrpII_Intron_Splice-Mob/Def"/>
</dbReference>
<proteinExistence type="inferred from homology"/>
<organism evidence="2 3">
    <name type="scientific">Acidiphilium iwatense</name>
    <dbReference type="NCBI Taxonomy" id="768198"/>
    <lineage>
        <taxon>Bacteria</taxon>
        <taxon>Pseudomonadati</taxon>
        <taxon>Pseudomonadota</taxon>
        <taxon>Alphaproteobacteria</taxon>
        <taxon>Acetobacterales</taxon>
        <taxon>Acidocellaceae</taxon>
        <taxon>Acidiphilium</taxon>
    </lineage>
</organism>